<feature type="transmembrane region" description="Helical" evidence="12">
    <location>
        <begin position="628"/>
        <end position="646"/>
    </location>
</feature>
<feature type="transmembrane region" description="Helical" evidence="12">
    <location>
        <begin position="690"/>
        <end position="714"/>
    </location>
</feature>
<dbReference type="GO" id="GO:0000822">
    <property type="term" value="F:inositol hexakisphosphate binding"/>
    <property type="evidence" value="ECO:0007669"/>
    <property type="project" value="TreeGrafter"/>
</dbReference>
<evidence type="ECO:0000256" key="7">
    <source>
        <dbReference type="ARBA" id="ARBA00022989"/>
    </source>
</evidence>
<evidence type="ECO:0000256" key="9">
    <source>
        <dbReference type="ARBA" id="ARBA00043939"/>
    </source>
</evidence>
<feature type="transmembrane region" description="Helical" evidence="12">
    <location>
        <begin position="459"/>
        <end position="480"/>
    </location>
</feature>
<dbReference type="CDD" id="cd14476">
    <property type="entry name" value="SPX_PHO1_like"/>
    <property type="match status" value="1"/>
</dbReference>
<keyword evidence="8 12" id="KW-0472">Membrane</keyword>
<keyword evidence="4" id="KW-1003">Cell membrane</keyword>
<gene>
    <name evidence="15" type="ORF">POM88_019134</name>
</gene>
<comment type="caution">
    <text evidence="15">The sequence shown here is derived from an EMBL/GenBank/DDBJ whole genome shotgun (WGS) entry which is preliminary data.</text>
</comment>
<dbReference type="InterPro" id="IPR004342">
    <property type="entry name" value="EXS_C"/>
</dbReference>
<evidence type="ECO:0000256" key="6">
    <source>
        <dbReference type="ARBA" id="ARBA00022692"/>
    </source>
</evidence>
<dbReference type="Pfam" id="PF03124">
    <property type="entry name" value="EXS"/>
    <property type="match status" value="1"/>
</dbReference>
<keyword evidence="5" id="KW-0592">Phosphate transport</keyword>
<dbReference type="GO" id="GO:0006817">
    <property type="term" value="P:phosphate ion transport"/>
    <property type="evidence" value="ECO:0007669"/>
    <property type="project" value="UniProtKB-KW"/>
</dbReference>
<dbReference type="PROSITE" id="PS51382">
    <property type="entry name" value="SPX"/>
    <property type="match status" value="1"/>
</dbReference>
<dbReference type="PROSITE" id="PS51380">
    <property type="entry name" value="EXS"/>
    <property type="match status" value="1"/>
</dbReference>
<keyword evidence="10" id="KW-0175">Coiled coil</keyword>
<sequence>MKFGKELKSQMVPEWQQAYVDYEFLKNLLKDIHHFRQKVRPPPSNPPGLPRALSHYRAFSGLTSVQRSISMRSISSRHHDDLESQAILVNSVKRSDGGDNYVTTFLRTEEDGGEYELVYFKRLDDEFNKVNRFYKAKVEEVMKEADELNRQMDALIAFRIKVENPKHAWFETAVDMDNLASAVASSSAALSASVSSSERWHSKRMSHEHMDKIEEDKSLRGTNTKESSQGDYPQEESHSNRIVPEVTIISSSNITSNRFSNITGKPASLEILNRVTFNKHTDTPLPTIKGVLNVPIQTDLKFSSENLSKIEDQLRRAFIEFNNKLRLLKSFSFMNILAISKIMKKYDKTTSRNASKSYLRMIDISYIGSSDEVITKLLDRVEATYIKHFANGNRKKGLNTLRPKAKRENHKVSASLGFFAGCTVALIFALILTIRTRNIFEMEGRKQYMETYMETMFPLYSFFGFIVLHMLFYAGNIFFWKKYKVNYQFIFGFKAGTELGYREVLLVSFGLSVLALASIHANLDMEMDPKTKDYKQLTELVPLILVIFIFAIMICPFNIVYRSSRYFFLTCVVHIFLAPLYKVVLSDFFVADQLTSQVQAFRGIEFYICYYTSGDYRHRKNSCNDNDAYSTFSYILAAVPFWWRMLQCVRRFFEEKDVVQGWNSLKYFSIIVSFVTRTAFGSNKSTAWHIIAWVTSVVAGIVATYWDIIYDWGLLNRKSTNPWLRDKLLIPYKSVYFAAIALNVLLRFSWIQMVLDLEVPFLHRQSMITVIAILEIIRRGVWNFFRLENEHLNNAGKYRAFKSVPLPFNYEDDEDTN</sequence>
<dbReference type="InterPro" id="IPR034092">
    <property type="entry name" value="PHO1_SPX"/>
</dbReference>
<dbReference type="Proteomes" id="UP001237642">
    <property type="component" value="Unassembled WGS sequence"/>
</dbReference>
<evidence type="ECO:0000313" key="15">
    <source>
        <dbReference type="EMBL" id="KAK1390956.1"/>
    </source>
</evidence>
<reference evidence="15" key="2">
    <citation type="submission" date="2023-05" db="EMBL/GenBank/DDBJ databases">
        <authorList>
            <person name="Schelkunov M.I."/>
        </authorList>
    </citation>
    <scope>NUCLEOTIDE SEQUENCE</scope>
    <source>
        <strain evidence="15">Hsosn_3</strain>
        <tissue evidence="15">Leaf</tissue>
    </source>
</reference>
<evidence type="ECO:0000259" key="13">
    <source>
        <dbReference type="PROSITE" id="PS51380"/>
    </source>
</evidence>
<name>A0AAD8IU89_9APIA</name>
<comment type="similarity">
    <text evidence="2">Belongs to the SYG1 (TC 2.A.94) family.</text>
</comment>
<evidence type="ECO:0000256" key="1">
    <source>
        <dbReference type="ARBA" id="ARBA00004651"/>
    </source>
</evidence>
<keyword evidence="7 12" id="KW-1133">Transmembrane helix</keyword>
<dbReference type="PANTHER" id="PTHR10783">
    <property type="entry name" value="XENOTROPIC AND POLYTROPIC RETROVIRUS RECEPTOR 1-RELATED"/>
    <property type="match status" value="1"/>
</dbReference>
<evidence type="ECO:0000256" key="8">
    <source>
        <dbReference type="ARBA" id="ARBA00023136"/>
    </source>
</evidence>
<dbReference type="GO" id="GO:0016036">
    <property type="term" value="P:cellular response to phosphate starvation"/>
    <property type="evidence" value="ECO:0007669"/>
    <property type="project" value="TreeGrafter"/>
</dbReference>
<reference evidence="15" key="1">
    <citation type="submission" date="2023-02" db="EMBL/GenBank/DDBJ databases">
        <title>Genome of toxic invasive species Heracleum sosnowskyi carries increased number of genes despite the absence of recent whole-genome duplications.</title>
        <authorList>
            <person name="Schelkunov M."/>
            <person name="Shtratnikova V."/>
            <person name="Makarenko M."/>
            <person name="Klepikova A."/>
            <person name="Omelchenko D."/>
            <person name="Novikova G."/>
            <person name="Obukhova E."/>
            <person name="Bogdanov V."/>
            <person name="Penin A."/>
            <person name="Logacheva M."/>
        </authorList>
    </citation>
    <scope>NUCLEOTIDE SEQUENCE</scope>
    <source>
        <strain evidence="15">Hsosn_3</strain>
        <tissue evidence="15">Leaf</tissue>
    </source>
</reference>
<protein>
    <submittedName>
        <fullName evidence="15">Phosphate transporter PHO1-like</fullName>
    </submittedName>
</protein>
<dbReference type="Pfam" id="PF03105">
    <property type="entry name" value="SPX"/>
    <property type="match status" value="1"/>
</dbReference>
<dbReference type="EMBL" id="JAUIZM010000004">
    <property type="protein sequence ID" value="KAK1390956.1"/>
    <property type="molecule type" value="Genomic_DNA"/>
</dbReference>
<accession>A0AAD8IU89</accession>
<evidence type="ECO:0000256" key="12">
    <source>
        <dbReference type="SAM" id="Phobius"/>
    </source>
</evidence>
<evidence type="ECO:0000256" key="10">
    <source>
        <dbReference type="SAM" id="Coils"/>
    </source>
</evidence>
<comment type="function">
    <text evidence="9">May transport inorganic phosphate (Pi).</text>
</comment>
<evidence type="ECO:0000256" key="2">
    <source>
        <dbReference type="ARBA" id="ARBA00009665"/>
    </source>
</evidence>
<dbReference type="InterPro" id="IPR004331">
    <property type="entry name" value="SPX_dom"/>
</dbReference>
<dbReference type="GO" id="GO:0005886">
    <property type="term" value="C:plasma membrane"/>
    <property type="evidence" value="ECO:0007669"/>
    <property type="project" value="UniProtKB-SubCell"/>
</dbReference>
<keyword evidence="6 12" id="KW-0812">Transmembrane</keyword>
<feature type="transmembrane region" description="Helical" evidence="12">
    <location>
        <begin position="566"/>
        <end position="584"/>
    </location>
</feature>
<dbReference type="GO" id="GO:0005802">
    <property type="term" value="C:trans-Golgi network"/>
    <property type="evidence" value="ECO:0007669"/>
    <property type="project" value="TreeGrafter"/>
</dbReference>
<proteinExistence type="inferred from homology"/>
<feature type="region of interest" description="Disordered" evidence="11">
    <location>
        <begin position="196"/>
        <end position="238"/>
    </location>
</feature>
<dbReference type="AlphaFoldDB" id="A0AAD8IU89"/>
<keyword evidence="16" id="KW-1185">Reference proteome</keyword>
<keyword evidence="3" id="KW-0813">Transport</keyword>
<feature type="transmembrane region" description="Helical" evidence="12">
    <location>
        <begin position="540"/>
        <end position="559"/>
    </location>
</feature>
<evidence type="ECO:0000256" key="5">
    <source>
        <dbReference type="ARBA" id="ARBA00022592"/>
    </source>
</evidence>
<comment type="subcellular location">
    <subcellularLocation>
        <location evidence="1">Cell membrane</location>
        <topology evidence="1">Multi-pass membrane protein</topology>
    </subcellularLocation>
</comment>
<feature type="coiled-coil region" evidence="10">
    <location>
        <begin position="131"/>
        <end position="158"/>
    </location>
</feature>
<evidence type="ECO:0000256" key="4">
    <source>
        <dbReference type="ARBA" id="ARBA00022475"/>
    </source>
</evidence>
<feature type="domain" description="EXS" evidence="13">
    <location>
        <begin position="624"/>
        <end position="817"/>
    </location>
</feature>
<feature type="compositionally biased region" description="Basic and acidic residues" evidence="11">
    <location>
        <begin position="205"/>
        <end position="219"/>
    </location>
</feature>
<feature type="transmembrane region" description="Helical" evidence="12">
    <location>
        <begin position="501"/>
        <end position="520"/>
    </location>
</feature>
<feature type="transmembrane region" description="Helical" evidence="12">
    <location>
        <begin position="735"/>
        <end position="755"/>
    </location>
</feature>
<organism evidence="15 16">
    <name type="scientific">Heracleum sosnowskyi</name>
    <dbReference type="NCBI Taxonomy" id="360622"/>
    <lineage>
        <taxon>Eukaryota</taxon>
        <taxon>Viridiplantae</taxon>
        <taxon>Streptophyta</taxon>
        <taxon>Embryophyta</taxon>
        <taxon>Tracheophyta</taxon>
        <taxon>Spermatophyta</taxon>
        <taxon>Magnoliopsida</taxon>
        <taxon>eudicotyledons</taxon>
        <taxon>Gunneridae</taxon>
        <taxon>Pentapetalae</taxon>
        <taxon>asterids</taxon>
        <taxon>campanulids</taxon>
        <taxon>Apiales</taxon>
        <taxon>Apiaceae</taxon>
        <taxon>Apioideae</taxon>
        <taxon>apioid superclade</taxon>
        <taxon>Tordylieae</taxon>
        <taxon>Tordyliinae</taxon>
        <taxon>Heracleum</taxon>
    </lineage>
</organism>
<evidence type="ECO:0000259" key="14">
    <source>
        <dbReference type="PROSITE" id="PS51382"/>
    </source>
</evidence>
<feature type="compositionally biased region" description="Polar residues" evidence="11">
    <location>
        <begin position="220"/>
        <end position="231"/>
    </location>
</feature>
<feature type="domain" description="SPX" evidence="14">
    <location>
        <begin position="1"/>
        <end position="360"/>
    </location>
</feature>
<evidence type="ECO:0000256" key="11">
    <source>
        <dbReference type="SAM" id="MobiDB-lite"/>
    </source>
</evidence>
<feature type="transmembrane region" description="Helical" evidence="12">
    <location>
        <begin position="412"/>
        <end position="434"/>
    </location>
</feature>
<evidence type="ECO:0000256" key="3">
    <source>
        <dbReference type="ARBA" id="ARBA00022448"/>
    </source>
</evidence>
<evidence type="ECO:0000313" key="16">
    <source>
        <dbReference type="Proteomes" id="UP001237642"/>
    </source>
</evidence>
<dbReference type="PANTHER" id="PTHR10783:SF4">
    <property type="entry name" value="PHOSPHATE TRANSPORTER PHO1 HOMOLOG 3"/>
    <property type="match status" value="1"/>
</dbReference>